<evidence type="ECO:0000259" key="1">
    <source>
        <dbReference type="Pfam" id="PF00534"/>
    </source>
</evidence>
<keyword evidence="4" id="KW-1185">Reference proteome</keyword>
<dbReference type="PANTHER" id="PTHR12526">
    <property type="entry name" value="GLYCOSYLTRANSFERASE"/>
    <property type="match status" value="1"/>
</dbReference>
<dbReference type="InterPro" id="IPR001296">
    <property type="entry name" value="Glyco_trans_1"/>
</dbReference>
<dbReference type="KEGG" id="csn:Cyast_1632"/>
<protein>
    <submittedName>
        <fullName evidence="3">Glycosyl transferase group 1</fullName>
    </submittedName>
</protein>
<gene>
    <name evidence="3" type="ordered locus">Cyast_1632</name>
</gene>
<dbReference type="InterPro" id="IPR028098">
    <property type="entry name" value="Glyco_trans_4-like_N"/>
</dbReference>
<evidence type="ECO:0000313" key="4">
    <source>
        <dbReference type="Proteomes" id="UP000010483"/>
    </source>
</evidence>
<dbReference type="Gene3D" id="3.40.50.2000">
    <property type="entry name" value="Glycogen Phosphorylase B"/>
    <property type="match status" value="2"/>
</dbReference>
<feature type="domain" description="Glycosyltransferase subfamily 4-like N-terminal" evidence="2">
    <location>
        <begin position="14"/>
        <end position="167"/>
    </location>
</feature>
<dbReference type="Proteomes" id="UP000010483">
    <property type="component" value="Chromosome"/>
</dbReference>
<keyword evidence="3" id="KW-0808">Transferase</keyword>
<evidence type="ECO:0000313" key="3">
    <source>
        <dbReference type="EMBL" id="AFZ47593.1"/>
    </source>
</evidence>
<dbReference type="HOGENOM" id="CLU_009583_14_0_3"/>
<dbReference type="AlphaFoldDB" id="K9YNB3"/>
<dbReference type="Pfam" id="PF00534">
    <property type="entry name" value="Glycos_transf_1"/>
    <property type="match status" value="1"/>
</dbReference>
<evidence type="ECO:0000259" key="2">
    <source>
        <dbReference type="Pfam" id="PF13439"/>
    </source>
</evidence>
<dbReference type="SUPFAM" id="SSF53756">
    <property type="entry name" value="UDP-Glycosyltransferase/glycogen phosphorylase"/>
    <property type="match status" value="1"/>
</dbReference>
<feature type="domain" description="Glycosyl transferase family 1" evidence="1">
    <location>
        <begin position="182"/>
        <end position="351"/>
    </location>
</feature>
<dbReference type="BioCyc" id="CSTA292563:G1353-1642-MONOMER"/>
<proteinExistence type="predicted"/>
<dbReference type="STRING" id="292563.Cyast_1632"/>
<reference evidence="4" key="1">
    <citation type="journal article" date="2013" name="Proc. Natl. Acad. Sci. U.S.A.">
        <title>Improving the coverage of the cyanobacterial phylum using diversity-driven genome sequencing.</title>
        <authorList>
            <person name="Shih P.M."/>
            <person name="Wu D."/>
            <person name="Latifi A."/>
            <person name="Axen S.D."/>
            <person name="Fewer D.P."/>
            <person name="Talla E."/>
            <person name="Calteau A."/>
            <person name="Cai F."/>
            <person name="Tandeau de Marsac N."/>
            <person name="Rippka R."/>
            <person name="Herdman M."/>
            <person name="Sivonen K."/>
            <person name="Coursin T."/>
            <person name="Laurent T."/>
            <person name="Goodwin L."/>
            <person name="Nolan M."/>
            <person name="Davenport K.W."/>
            <person name="Han C.S."/>
            <person name="Rubin E.M."/>
            <person name="Eisen J.A."/>
            <person name="Woyke T."/>
            <person name="Gugger M."/>
            <person name="Kerfeld C.A."/>
        </authorList>
    </citation>
    <scope>NUCLEOTIDE SEQUENCE [LARGE SCALE GENOMIC DNA]</scope>
    <source>
        <strain evidence="4">ATCC 29140 / PCC 7202</strain>
    </source>
</reference>
<dbReference type="Pfam" id="PF13439">
    <property type="entry name" value="Glyco_transf_4"/>
    <property type="match status" value="1"/>
</dbReference>
<dbReference type="CDD" id="cd03801">
    <property type="entry name" value="GT4_PimA-like"/>
    <property type="match status" value="1"/>
</dbReference>
<dbReference type="eggNOG" id="COG0438">
    <property type="taxonomic scope" value="Bacteria"/>
</dbReference>
<dbReference type="GO" id="GO:0016757">
    <property type="term" value="F:glycosyltransferase activity"/>
    <property type="evidence" value="ECO:0007669"/>
    <property type="project" value="InterPro"/>
</dbReference>
<name>K9YNB3_CYASC</name>
<organism evidence="3 4">
    <name type="scientific">Cyanobacterium stanieri (strain ATCC 29140 / PCC 7202)</name>
    <dbReference type="NCBI Taxonomy" id="292563"/>
    <lineage>
        <taxon>Bacteria</taxon>
        <taxon>Bacillati</taxon>
        <taxon>Cyanobacteriota</taxon>
        <taxon>Cyanophyceae</taxon>
        <taxon>Oscillatoriophycideae</taxon>
        <taxon>Chroococcales</taxon>
        <taxon>Geminocystaceae</taxon>
        <taxon>Cyanobacterium</taxon>
    </lineage>
</organism>
<dbReference type="EMBL" id="CP003940">
    <property type="protein sequence ID" value="AFZ47593.1"/>
    <property type="molecule type" value="Genomic_DNA"/>
</dbReference>
<dbReference type="PANTHER" id="PTHR12526:SF630">
    <property type="entry name" value="GLYCOSYLTRANSFERASE"/>
    <property type="match status" value="1"/>
</dbReference>
<sequence length="374" mass="42510">MKHILFILPYLSLGGTEKQALSIIEKLIGQYHISLLAPEGEGKAIFEPIPMEQKHFTRWDFNFLKGFWELFRAVKSLEKERPIDLIHIHGAHELMIPIRLILKKIPIIFTVHGYHGYNAKFSYQLSCFLSNKLATKVISVCEAEFNILTELGIEKDKLHLIYNGVNPPKLNSEISLQYIEKFALNISQDIIIGTAARLDEVKGLTYLLQGFAIVNQYLLKQNKPFNKNLKLIIAGTGKLEESLRKEAEDLNIAHQVIFTGYINDLPNLMHLYDIFVLPSLQEAASLACIEAMSLGKPIIGTSVGGIPEQVYDNVNGFIVEPRNPQQIADSLVKLIENPDLRAKFAKNSYQRYQQFFSSEIMVSKTVELYEQSMD</sequence>
<accession>K9YNB3</accession>